<dbReference type="HOGENOM" id="CLU_032362_0_0_1"/>
<dbReference type="EnsemblMetazoa" id="CapteT109005">
    <property type="protein sequence ID" value="CapteP109005"/>
    <property type="gene ID" value="CapteG109005"/>
</dbReference>
<accession>R7V4L0</accession>
<keyword evidence="4" id="KW-0460">Magnesium</keyword>
<keyword evidence="5" id="KW-0324">Glycolysis</keyword>
<evidence type="ECO:0000313" key="8">
    <source>
        <dbReference type="Proteomes" id="UP000014760"/>
    </source>
</evidence>
<keyword evidence="3" id="KW-0418">Kinase</keyword>
<dbReference type="InterPro" id="IPR029056">
    <property type="entry name" value="Ribokinase-like"/>
</dbReference>
<dbReference type="GO" id="GO:0006006">
    <property type="term" value="P:glucose metabolic process"/>
    <property type="evidence" value="ECO:0007669"/>
    <property type="project" value="TreeGrafter"/>
</dbReference>
<gene>
    <name evidence="6" type="ORF">CAPTEDRAFT_109005</name>
</gene>
<evidence type="ECO:0000256" key="5">
    <source>
        <dbReference type="ARBA" id="ARBA00023152"/>
    </source>
</evidence>
<dbReference type="GO" id="GO:0046872">
    <property type="term" value="F:metal ion binding"/>
    <property type="evidence" value="ECO:0007669"/>
    <property type="project" value="UniProtKB-KW"/>
</dbReference>
<dbReference type="STRING" id="283909.R7V4L0"/>
<keyword evidence="8" id="KW-1185">Reference proteome</keyword>
<evidence type="ECO:0008006" key="9">
    <source>
        <dbReference type="Google" id="ProtNLM"/>
    </source>
</evidence>
<evidence type="ECO:0000256" key="1">
    <source>
        <dbReference type="ARBA" id="ARBA00022679"/>
    </source>
</evidence>
<dbReference type="PANTHER" id="PTHR21208:SF0">
    <property type="entry name" value="ADP-DEPENDENT GLUCOKINASE"/>
    <property type="match status" value="1"/>
</dbReference>
<reference evidence="8" key="1">
    <citation type="submission" date="2012-12" db="EMBL/GenBank/DDBJ databases">
        <authorList>
            <person name="Hellsten U."/>
            <person name="Grimwood J."/>
            <person name="Chapman J.A."/>
            <person name="Shapiro H."/>
            <person name="Aerts A."/>
            <person name="Otillar R.P."/>
            <person name="Terry A.Y."/>
            <person name="Boore J.L."/>
            <person name="Simakov O."/>
            <person name="Marletaz F."/>
            <person name="Cho S.-J."/>
            <person name="Edsinger-Gonzales E."/>
            <person name="Havlak P."/>
            <person name="Kuo D.-H."/>
            <person name="Larsson T."/>
            <person name="Lv J."/>
            <person name="Arendt D."/>
            <person name="Savage R."/>
            <person name="Osoegawa K."/>
            <person name="de Jong P."/>
            <person name="Lindberg D.R."/>
            <person name="Seaver E.C."/>
            <person name="Weisblat D.A."/>
            <person name="Putnam N.H."/>
            <person name="Grigoriev I.V."/>
            <person name="Rokhsar D.S."/>
        </authorList>
    </citation>
    <scope>NUCLEOTIDE SEQUENCE</scope>
    <source>
        <strain evidence="8">I ESC-2004</strain>
    </source>
</reference>
<evidence type="ECO:0000256" key="4">
    <source>
        <dbReference type="ARBA" id="ARBA00022842"/>
    </source>
</evidence>
<dbReference type="PROSITE" id="PS51255">
    <property type="entry name" value="ADPK"/>
    <property type="match status" value="1"/>
</dbReference>
<dbReference type="PANTHER" id="PTHR21208">
    <property type="entry name" value="ADP-DEPENDENT GLUCOKINASE"/>
    <property type="match status" value="1"/>
</dbReference>
<protein>
    <recommendedName>
        <fullName evidence="9">ADP-dependent glucokinase</fullName>
    </recommendedName>
</protein>
<dbReference type="Proteomes" id="UP000014760">
    <property type="component" value="Unassembled WGS sequence"/>
</dbReference>
<dbReference type="AlphaFoldDB" id="R7V4L0"/>
<sequence>MLPYKLTFAILAILLAYLYSKYKNLDEGLSQERQALILKAWQANIKTPPRRFNRVTVGTNACVDLIVSGVDLLNALRQEPSQGSDLASLNSLEDLQQVFSHFFAKGAAAERYFANGEVFERVVEIAANLSHTEWHVGGNAALMAQNMAEAFPDLKVQLVGPVGPRTQELLHENIRIPESSLQDSDAVHLILEYSVGQTWGASTCPVATRFITSHDQANSIVEPLEEFFSVLELETPELIVLSGLHMMDGQDGNLIHQRMQIFLDELEGVPPHIPVHLELASMTNEYLVKSIVEQVFSKVASIGLNEQELAFVSNVVSGPHSDLYTSTGPPPVHQVVDIMAWLLENFAYSAETRPHTRLTRLHFHTLSYHIVGVVPSTWLNLQSAVAAGTRHAGKLACSSAELDPSKMVLKMPLSFKLYSGDVEHSFDAANPVTSFSHKGFEFAISPVLVCREPIKTVGLGDSISATGLMYSSFIIKI</sequence>
<keyword evidence="2" id="KW-0479">Metal-binding</keyword>
<evidence type="ECO:0000256" key="2">
    <source>
        <dbReference type="ARBA" id="ARBA00022723"/>
    </source>
</evidence>
<evidence type="ECO:0000313" key="7">
    <source>
        <dbReference type="EnsemblMetazoa" id="CapteP109005"/>
    </source>
</evidence>
<reference evidence="7" key="3">
    <citation type="submission" date="2015-06" db="UniProtKB">
        <authorList>
            <consortium name="EnsemblMetazoa"/>
        </authorList>
    </citation>
    <scope>IDENTIFICATION</scope>
</reference>
<organism evidence="6">
    <name type="scientific">Capitella teleta</name>
    <name type="common">Polychaete worm</name>
    <dbReference type="NCBI Taxonomy" id="283909"/>
    <lineage>
        <taxon>Eukaryota</taxon>
        <taxon>Metazoa</taxon>
        <taxon>Spiralia</taxon>
        <taxon>Lophotrochozoa</taxon>
        <taxon>Annelida</taxon>
        <taxon>Polychaeta</taxon>
        <taxon>Sedentaria</taxon>
        <taxon>Scolecida</taxon>
        <taxon>Capitellidae</taxon>
        <taxon>Capitella</taxon>
    </lineage>
</organism>
<dbReference type="Gene3D" id="3.40.1190.20">
    <property type="match status" value="1"/>
</dbReference>
<proteinExistence type="predicted"/>
<dbReference type="OMA" id="FIHYMGR"/>
<dbReference type="EMBL" id="KB295236">
    <property type="protein sequence ID" value="ELU13407.1"/>
    <property type="molecule type" value="Genomic_DNA"/>
</dbReference>
<reference evidence="6 8" key="2">
    <citation type="journal article" date="2013" name="Nature">
        <title>Insights into bilaterian evolution from three spiralian genomes.</title>
        <authorList>
            <person name="Simakov O."/>
            <person name="Marletaz F."/>
            <person name="Cho S.J."/>
            <person name="Edsinger-Gonzales E."/>
            <person name="Havlak P."/>
            <person name="Hellsten U."/>
            <person name="Kuo D.H."/>
            <person name="Larsson T."/>
            <person name="Lv J."/>
            <person name="Arendt D."/>
            <person name="Savage R."/>
            <person name="Osoegawa K."/>
            <person name="de Jong P."/>
            <person name="Grimwood J."/>
            <person name="Chapman J.A."/>
            <person name="Shapiro H."/>
            <person name="Aerts A."/>
            <person name="Otillar R.P."/>
            <person name="Terry A.Y."/>
            <person name="Boore J.L."/>
            <person name="Grigoriev I.V."/>
            <person name="Lindberg D.R."/>
            <person name="Seaver E.C."/>
            <person name="Weisblat D.A."/>
            <person name="Putnam N.H."/>
            <person name="Rokhsar D.S."/>
        </authorList>
    </citation>
    <scope>NUCLEOTIDE SEQUENCE</scope>
    <source>
        <strain evidence="6 8">I ESC-2004</strain>
    </source>
</reference>
<evidence type="ECO:0000256" key="3">
    <source>
        <dbReference type="ARBA" id="ARBA00022777"/>
    </source>
</evidence>
<dbReference type="OrthoDB" id="5847021at2759"/>
<dbReference type="GO" id="GO:0043843">
    <property type="term" value="F:ADP-specific glucokinase activity"/>
    <property type="evidence" value="ECO:0007669"/>
    <property type="project" value="TreeGrafter"/>
</dbReference>
<name>R7V4L0_CAPTE</name>
<dbReference type="GO" id="GO:0006096">
    <property type="term" value="P:glycolytic process"/>
    <property type="evidence" value="ECO:0007669"/>
    <property type="project" value="UniProtKB-KW"/>
</dbReference>
<dbReference type="SUPFAM" id="SSF53613">
    <property type="entry name" value="Ribokinase-like"/>
    <property type="match status" value="1"/>
</dbReference>
<dbReference type="Pfam" id="PF04587">
    <property type="entry name" value="ADP_PFK_GK"/>
    <property type="match status" value="1"/>
</dbReference>
<dbReference type="GO" id="GO:0005783">
    <property type="term" value="C:endoplasmic reticulum"/>
    <property type="evidence" value="ECO:0007669"/>
    <property type="project" value="TreeGrafter"/>
</dbReference>
<dbReference type="InterPro" id="IPR007666">
    <property type="entry name" value="ADP_PFK/GK"/>
</dbReference>
<dbReference type="EMBL" id="AMQN01005144">
    <property type="status" value="NOT_ANNOTATED_CDS"/>
    <property type="molecule type" value="Genomic_DNA"/>
</dbReference>
<keyword evidence="1" id="KW-0808">Transferase</keyword>
<evidence type="ECO:0000313" key="6">
    <source>
        <dbReference type="EMBL" id="ELU13407.1"/>
    </source>
</evidence>